<dbReference type="GO" id="GO:0005634">
    <property type="term" value="C:nucleus"/>
    <property type="evidence" value="ECO:0007669"/>
    <property type="project" value="InterPro"/>
</dbReference>
<accession>A0A9P6N450</accession>
<dbReference type="PANTHER" id="PTHR28122:SF1">
    <property type="entry name" value="E3 UBIQUITIN-PROTEIN LIGASE SUBSTRATE RECEPTOR MMS22"/>
    <property type="match status" value="1"/>
</dbReference>
<feature type="compositionally biased region" description="Polar residues" evidence="1">
    <location>
        <begin position="455"/>
        <end position="474"/>
    </location>
</feature>
<feature type="region of interest" description="Disordered" evidence="1">
    <location>
        <begin position="133"/>
        <end position="162"/>
    </location>
</feature>
<feature type="region of interest" description="Disordered" evidence="1">
    <location>
        <begin position="1"/>
        <end position="38"/>
    </location>
</feature>
<keyword evidence="3" id="KW-1185">Reference proteome</keyword>
<feature type="region of interest" description="Disordered" evidence="1">
    <location>
        <begin position="945"/>
        <end position="972"/>
    </location>
</feature>
<evidence type="ECO:0000313" key="3">
    <source>
        <dbReference type="Proteomes" id="UP000703661"/>
    </source>
</evidence>
<feature type="region of interest" description="Disordered" evidence="1">
    <location>
        <begin position="845"/>
        <end position="875"/>
    </location>
</feature>
<feature type="compositionally biased region" description="Polar residues" evidence="1">
    <location>
        <begin position="723"/>
        <end position="733"/>
    </location>
</feature>
<name>A0A9P6N450_9FUNG</name>
<feature type="compositionally biased region" description="Polar residues" evidence="1">
    <location>
        <begin position="691"/>
        <end position="706"/>
    </location>
</feature>
<evidence type="ECO:0000256" key="1">
    <source>
        <dbReference type="SAM" id="MobiDB-lite"/>
    </source>
</evidence>
<gene>
    <name evidence="2" type="ORF">BGZ80_010896</name>
</gene>
<evidence type="ECO:0000313" key="2">
    <source>
        <dbReference type="EMBL" id="KAG0022900.1"/>
    </source>
</evidence>
<sequence length="2186" mass="246761">MPKPRTRLQIQLAHQAQSSALSTNPHSSSSLDSRSVQEHSRTFIADKGAFAASLYPRLVAQPNERSLDGWPVQASIVSPTSSPVVLVKDSEDEAEINVNTLINSRPIGGDDEGSLVLSCVGAYVGVFDPSLGSPAGETHRDRRVDSITSIQNPSNEVPDSEDEGHIARYLDTLKQTPSRVKVNDDLQSTSYVSALPNHQRPSFDLIFDPLNLIDEEQANTAAEADLAANSRVLPDKTSQQESPEKLELSSVKQIQQHSIVVRSYPLRERTFQQRKPYTADKQHHARLIGSRGTSTRSMQSRESILGDLAFIGQQDDEEDADYEEPAPNNFNEDISVLPSRETLSERDAPNTDFFLQDLDDDDLPTIEDLRRQFQSRKGTRFSSLEINNSSPNAPQVKLLPSLSARAKRKLERLALQPLEALDPVDTDPVAPYTKDSPLVDSGFSINNHNNSQSQFSEASLYVSETSTSSHVNESNTEDNREVSGNNGAHSSVLTKKPKRPRQHVLPMAFFKRNLLPDDAVALKSMRSRSSSSRIVEPGARPELDYAKLAHHAKRRIASPGQGDSLGDFMAQLGQDKSESESESQSSGSSGVNHQDVYDLLQNDDWERRPTIGDTRPFEDHTLFPRDNRGYQKTVPRYSVSSDSDQAEIQSNEDSNNSLRSQDSGFTVLPVRSIKTTKVRGERLDMIDRMTVRSSNPSTSKQRSFIPSSRKRRRLSGNMKSARIRQSTFGSSKTLPEDSTVPARTIDLEPDSASSGELEFQHDLHGIIRKRLVGNSNPGYYFNEHRNAHKSDGYNMDYDDIDEKPSSFPNHRSLRSTIDLEYPILRYDTTASRSWRRFLSRPKVNPITHKLKLTRSSPTSKRPNHDQSRQRTQKKQLQQTLYPHLVSQTPHNARPQLVNRPTFMPSSRRSELDLKQNQELCSNSQYDTEGHWVSQASMDDYTLMDQEQESLPEREPATPPVPETLGRERPVIGPRNTTFAMDVRTTVISNDSIPNGLYFSRDTYIGRGLLSQLLRVMSTQSCGKVTTSGYISSAVFFDQHFLPDWTDISCVERDLGAIISEWKRRLQLIQESLSTHGPSNFRGGLHLPTEITTNLLALENMTLVLMECLTASPLECATLWRVFRSAVVAPLEQLTEELLSEEGYSTMLMLLLWMRWAIVTWKVLAACMMLVEKESIESAVQALLRLLLEASGTEFVMQLSKLTSPTQVLQGAIHGQDVSEIWICLIQVLNRYSELHPPAQGFWTSFNRQVLCIWLNDKEQVGIKGETSEISISTMRWHDRANHVVRLLRELCKLHQFGRDGSSNPVIQTSDNWELVLWLLQKNWLDGEQPESVEAEILLREFLTFCHSRIYHWGWTPCADVVVHIYRYFANRKFRDMPTEYGYRLPEFLKRMIATSSQHQEWFGPQHTNDLQLRTVSDLNVPLLETVEKHDRCFEIFLKVLVRTIHWQVCSIVVDSDLSSPYSASNVVSQADSMDGLSSEVASYQMLNRAEKIKACKRLLSSISPVVVATISSASSSEQTYSSLCNPCNLVLTVALLVPDFIRPSTIGQLRSLLNFEESDDVSRRILLESVSYLGAIWQRQTEYGQASEKSARSLDMILDYIFGRLEFMCHVMESDMNTTESYGANYVPRSKRQTPIAALIDTTLGYVIRLMCNEVNANHGRTSYPNIAYLDQRLSRFLDPEMGYSPELRLQALGVIEHFLTLRKSHESQLQKPLVGHSQPLVSVKLDDATAEQDQGKTVVDDGFSSLDYDQFDFDDNDFLESSQPNEINDTANSSTDQFTTAVPITPHAPVILPQDDVLAKDLPIAHHDYKKTCTKDAIHLTVEMNMDSTLLDTKKDAELLQEFKESRLQIIAKVLSNIGEHYLAIRPPAGSVDQAAFYRAQTAKSRYQSYLSLLMNQIKRDYERLEMRRMVRENIKHVETAHHVVGHVIQHCGLVMQSSQLAGPHDSILNYLTSSRRFPQPRMDGAYIHQKIRGYAYLYQAGEKQFFYDMLGLILNHLKLIPGKNNLRFKWLERKQDHAKIIYSNCEPQDSLDDHDRLSEYLGLKVTDLGMTVYECDDGNKLPATGSSSKQIAQAVVDKTSAASRISSGSIPRLFAMQSEKARPPEGSLDIISIEKCESSTTSAFLRGASTQTSKFPIRALFANQLIKQQSSHHRSNEALRTLTSSLRNVALEAEDRKQWLSPDH</sequence>
<feature type="compositionally biased region" description="Polar residues" evidence="1">
    <location>
        <begin position="8"/>
        <end position="34"/>
    </location>
</feature>
<feature type="compositionally biased region" description="Basic and acidic residues" evidence="1">
    <location>
        <begin position="604"/>
        <end position="629"/>
    </location>
</feature>
<feature type="compositionally biased region" description="Polar residues" evidence="1">
    <location>
        <begin position="638"/>
        <end position="663"/>
    </location>
</feature>
<protein>
    <submittedName>
        <fullName evidence="2">Uncharacterized protein</fullName>
    </submittedName>
</protein>
<dbReference type="InterPro" id="IPR019021">
    <property type="entry name" value="Mms22"/>
</dbReference>
<dbReference type="PANTHER" id="PTHR28122">
    <property type="entry name" value="E3 UBIQUITIN-PROTEIN LIGASE SUBSTRATE RECEPTOR MMS22"/>
    <property type="match status" value="1"/>
</dbReference>
<dbReference type="EMBL" id="JAAAID010000081">
    <property type="protein sequence ID" value="KAG0022900.1"/>
    <property type="molecule type" value="Genomic_DNA"/>
</dbReference>
<dbReference type="Proteomes" id="UP000703661">
    <property type="component" value="Unassembled WGS sequence"/>
</dbReference>
<feature type="compositionally biased region" description="Polar residues" evidence="1">
    <location>
        <begin position="146"/>
        <end position="157"/>
    </location>
</feature>
<feature type="region of interest" description="Disordered" evidence="1">
    <location>
        <begin position="455"/>
        <end position="498"/>
    </location>
</feature>
<comment type="caution">
    <text evidence="2">The sequence shown here is derived from an EMBL/GenBank/DDBJ whole genome shotgun (WGS) entry which is preliminary data.</text>
</comment>
<organism evidence="2 3">
    <name type="scientific">Entomortierella chlamydospora</name>
    <dbReference type="NCBI Taxonomy" id="101097"/>
    <lineage>
        <taxon>Eukaryota</taxon>
        <taxon>Fungi</taxon>
        <taxon>Fungi incertae sedis</taxon>
        <taxon>Mucoromycota</taxon>
        <taxon>Mortierellomycotina</taxon>
        <taxon>Mortierellomycetes</taxon>
        <taxon>Mortierellales</taxon>
        <taxon>Mortierellaceae</taxon>
        <taxon>Entomortierella</taxon>
    </lineage>
</organism>
<dbReference type="GO" id="GO:0000724">
    <property type="term" value="P:double-strand break repair via homologous recombination"/>
    <property type="evidence" value="ECO:0007669"/>
    <property type="project" value="TreeGrafter"/>
</dbReference>
<proteinExistence type="predicted"/>
<dbReference type="GO" id="GO:0031297">
    <property type="term" value="P:replication fork processing"/>
    <property type="evidence" value="ECO:0007669"/>
    <property type="project" value="InterPro"/>
</dbReference>
<feature type="region of interest" description="Disordered" evidence="1">
    <location>
        <begin position="573"/>
        <end position="663"/>
    </location>
</feature>
<dbReference type="Pfam" id="PF09462">
    <property type="entry name" value="Mus7"/>
    <property type="match status" value="1"/>
</dbReference>
<feature type="region of interest" description="Disordered" evidence="1">
    <location>
        <begin position="691"/>
        <end position="738"/>
    </location>
</feature>
<dbReference type="GO" id="GO:0035361">
    <property type="term" value="C:Cul8-RING ubiquitin ligase complex"/>
    <property type="evidence" value="ECO:0007669"/>
    <property type="project" value="TreeGrafter"/>
</dbReference>
<reference evidence="2" key="1">
    <citation type="journal article" date="2020" name="Fungal Divers.">
        <title>Resolving the Mortierellaceae phylogeny through synthesis of multi-gene phylogenetics and phylogenomics.</title>
        <authorList>
            <person name="Vandepol N."/>
            <person name="Liber J."/>
            <person name="Desiro A."/>
            <person name="Na H."/>
            <person name="Kennedy M."/>
            <person name="Barry K."/>
            <person name="Grigoriev I.V."/>
            <person name="Miller A.N."/>
            <person name="O'Donnell K."/>
            <person name="Stajich J.E."/>
            <person name="Bonito G."/>
        </authorList>
    </citation>
    <scope>NUCLEOTIDE SEQUENCE</scope>
    <source>
        <strain evidence="2">NRRL 2769</strain>
    </source>
</reference>
<feature type="compositionally biased region" description="Polar residues" evidence="1">
    <location>
        <begin position="482"/>
        <end position="493"/>
    </location>
</feature>